<sequence length="158" mass="18252">MYLDSQDGKEPMFKAAVRVLHNHGESLDPLQVLEIAHNLSRAIDIDARLARPEERSRHVQINGESVYDSCHARLRTKLFAMYPDYTIVYYKVFNLVLYLPALPSLRLRMAARVEINEDSETNKGSMSSWIRSLISLWMKKLAGLEIRTEKYASWVIVV</sequence>
<comment type="caution">
    <text evidence="2">The sequence shown here is derived from an EMBL/GenBank/DDBJ whole genome shotgun (WGS) entry which is preliminary data.</text>
</comment>
<dbReference type="Proteomes" id="UP001428341">
    <property type="component" value="Unassembled WGS sequence"/>
</dbReference>
<evidence type="ECO:0000259" key="1">
    <source>
        <dbReference type="Pfam" id="PF10367"/>
    </source>
</evidence>
<feature type="domain" description="Vacuolar sorting protein 39/Transforming growth factor beta receptor-associated zinc finger" evidence="1">
    <location>
        <begin position="56"/>
        <end position="90"/>
    </location>
</feature>
<dbReference type="GO" id="GO:0006914">
    <property type="term" value="P:autophagy"/>
    <property type="evidence" value="ECO:0007669"/>
    <property type="project" value="TreeGrafter"/>
</dbReference>
<name>A0AAP0QY15_9ROSI</name>
<dbReference type="AlphaFoldDB" id="A0AAP0QY15"/>
<dbReference type="Pfam" id="PF10367">
    <property type="entry name" value="zf-Vps39_C"/>
    <property type="match status" value="1"/>
</dbReference>
<dbReference type="GO" id="GO:0005737">
    <property type="term" value="C:cytoplasm"/>
    <property type="evidence" value="ECO:0007669"/>
    <property type="project" value="TreeGrafter"/>
</dbReference>
<organism evidence="2 3">
    <name type="scientific">Citrus x changshan-huyou</name>
    <dbReference type="NCBI Taxonomy" id="2935761"/>
    <lineage>
        <taxon>Eukaryota</taxon>
        <taxon>Viridiplantae</taxon>
        <taxon>Streptophyta</taxon>
        <taxon>Embryophyta</taxon>
        <taxon>Tracheophyta</taxon>
        <taxon>Spermatophyta</taxon>
        <taxon>Magnoliopsida</taxon>
        <taxon>eudicotyledons</taxon>
        <taxon>Gunneridae</taxon>
        <taxon>Pentapetalae</taxon>
        <taxon>rosids</taxon>
        <taxon>malvids</taxon>
        <taxon>Sapindales</taxon>
        <taxon>Rutaceae</taxon>
        <taxon>Aurantioideae</taxon>
        <taxon>Citrus</taxon>
    </lineage>
</organism>
<dbReference type="InterPro" id="IPR019453">
    <property type="entry name" value="VPS39/TGFA1_Znf"/>
</dbReference>
<accession>A0AAP0QY15</accession>
<proteinExistence type="predicted"/>
<protein>
    <recommendedName>
        <fullName evidence="1">Vacuolar sorting protein 39/Transforming growth factor beta receptor-associated zinc finger domain-containing protein</fullName>
    </recommendedName>
</protein>
<evidence type="ECO:0000313" key="2">
    <source>
        <dbReference type="EMBL" id="KAK9222206.1"/>
    </source>
</evidence>
<dbReference type="EMBL" id="JBCGBO010000002">
    <property type="protein sequence ID" value="KAK9222206.1"/>
    <property type="molecule type" value="Genomic_DNA"/>
</dbReference>
<dbReference type="InterPro" id="IPR032914">
    <property type="entry name" value="Vam6/VPS39/TRAP1"/>
</dbReference>
<reference evidence="2 3" key="1">
    <citation type="submission" date="2024-05" db="EMBL/GenBank/DDBJ databases">
        <title>Haplotype-resolved chromosome-level genome assembly of Huyou (Citrus changshanensis).</title>
        <authorList>
            <person name="Miao C."/>
            <person name="Chen W."/>
            <person name="Wu Y."/>
            <person name="Wang L."/>
            <person name="Zhao S."/>
            <person name="Grierson D."/>
            <person name="Xu C."/>
            <person name="Chen K."/>
        </authorList>
    </citation>
    <scope>NUCLEOTIDE SEQUENCE [LARGE SCALE GENOMIC DNA]</scope>
    <source>
        <strain evidence="2">01-14</strain>
        <tissue evidence="2">Leaf</tissue>
    </source>
</reference>
<keyword evidence="3" id="KW-1185">Reference proteome</keyword>
<dbReference type="GO" id="GO:0016020">
    <property type="term" value="C:membrane"/>
    <property type="evidence" value="ECO:0007669"/>
    <property type="project" value="TreeGrafter"/>
</dbReference>
<evidence type="ECO:0000313" key="3">
    <source>
        <dbReference type="Proteomes" id="UP001428341"/>
    </source>
</evidence>
<gene>
    <name evidence="2" type="ORF">WN944_010638</name>
</gene>
<dbReference type="PANTHER" id="PTHR12894">
    <property type="entry name" value="CNH DOMAIN CONTAINING"/>
    <property type="match status" value="1"/>
</dbReference>
<dbReference type="GO" id="GO:0034058">
    <property type="term" value="P:endosomal vesicle fusion"/>
    <property type="evidence" value="ECO:0007669"/>
    <property type="project" value="TreeGrafter"/>
</dbReference>
<dbReference type="PANTHER" id="PTHR12894:SF43">
    <property type="entry name" value="VACUOLAR SORTING PROTEIN 3"/>
    <property type="match status" value="1"/>
</dbReference>